<dbReference type="GO" id="GO:0006366">
    <property type="term" value="P:transcription by RNA polymerase II"/>
    <property type="evidence" value="ECO:0007669"/>
    <property type="project" value="InterPro"/>
</dbReference>
<sequence>MDADNERHKREERERQERQRTRERRANKVEDIKRKEARRREINRKTLELQGKGRKPDTEQDQKQKEARRRMTHRYLTTQQFERRVYESMEVIKRILDANRNPRIASSEQDHTYDDKFSLSQLMTNIGLTATCNAFDALDEHGGNTMQKALSLFLEHGKSVTLRFQAKKKCEFLSEEEKEDESPTSSEVTIEESEGCKTVKRRKIFNKTQYYHWKYTVEYEIYLFVGNESGSDCQTSQILRKNIFCSKITEKGRKQNPLEQGVLICEPFDLNLTWLLKKMGIDSSVEFRIDRSLESCRTPSVNKETQEAQHFLNSINTWARSIYAFFRHGYGDEYFSAQRNISANFINISGKGVFVPVVPLFEQVEKTAEINSESKSESTSQVMLSSHDIELLLNEQIKTLKECTEKLKTQFSHTDATAKDLDNSYTLSEAVIAMISNHIMDIVNYWNISCKYIEGMLMQQLNDAIGKRIGVADLDEFVRFHNKRFFNDTYAAEDFCYTIRRGNHYPDGLLTIAEKAENNNAITFTRRLTKRPFFIPINTSTSIKFQGDLYAHTWMLQRYEKSPLSFNIIARARQFSSFLLVLGKVSGSNEFIPENAIILQNKDEINIPLLLDELPSAKEFKDAIKSLSPEQQNFARAFRGMKLSSSVFGVCVIQIKPQLEVLLGVPDDSLMKEVELNQDLIRLFVDYQIPSDLLSYDGEANATTSEKVANVKDHVDHIKNIIENEKKSELDQAKQEAEMRRSTRRYSRSSPVYSPSSPAYSSTSPAYSPESPCYSPSSPTGSPTPSAFPTADASTTEAFQDLEDALDQFYSKKQEESSSSKDNDKDSIDQQMQKLSLNLDNPASDFSTIPKVLDKAFENYASKGKFAGTLRNVTLKTASTWTKQSKPNLLKPTQTRTIGKSEQQSETNRAYDLLDALSRSGALEIKNGELHMIVSACHSFEKSLVNTIIQDNINPIEKIEMSNLIAASVIHGVKYSELLQNESDLKRLTI</sequence>
<feature type="region of interest" description="Disordered" evidence="9">
    <location>
        <begin position="1"/>
        <end position="72"/>
    </location>
</feature>
<evidence type="ECO:0000256" key="7">
    <source>
        <dbReference type="ARBA" id="ARBA00023163"/>
    </source>
</evidence>
<feature type="compositionally biased region" description="Basic and acidic residues" evidence="9">
    <location>
        <begin position="726"/>
        <end position="741"/>
    </location>
</feature>
<keyword evidence="4" id="KW-0677">Repeat</keyword>
<feature type="compositionally biased region" description="Basic and acidic residues" evidence="9">
    <location>
        <begin position="1"/>
        <end position="47"/>
    </location>
</feature>
<accession>A0AAD3H205</accession>
<keyword evidence="8" id="KW-0539">Nucleus</keyword>
<dbReference type="Proteomes" id="UP001054902">
    <property type="component" value="Unassembled WGS sequence"/>
</dbReference>
<dbReference type="EMBL" id="BLLK01000022">
    <property type="protein sequence ID" value="GFH47178.1"/>
    <property type="molecule type" value="Genomic_DNA"/>
</dbReference>
<evidence type="ECO:0000256" key="8">
    <source>
        <dbReference type="ARBA" id="ARBA00023242"/>
    </source>
</evidence>
<reference evidence="10 11" key="1">
    <citation type="journal article" date="2021" name="Sci. Rep.">
        <title>The genome of the diatom Chaetoceros tenuissimus carries an ancient integrated fragment of an extant virus.</title>
        <authorList>
            <person name="Hongo Y."/>
            <person name="Kimura K."/>
            <person name="Takaki Y."/>
            <person name="Yoshida Y."/>
            <person name="Baba S."/>
            <person name="Kobayashi G."/>
            <person name="Nagasaki K."/>
            <person name="Hano T."/>
            <person name="Tomaru Y."/>
        </authorList>
    </citation>
    <scope>NUCLEOTIDE SEQUENCE [LARGE SCALE GENOMIC DNA]</scope>
    <source>
        <strain evidence="10 11">NIES-3715</strain>
    </source>
</reference>
<gene>
    <name evidence="10" type="ORF">CTEN210_03653</name>
</gene>
<keyword evidence="6" id="KW-0238">DNA-binding</keyword>
<keyword evidence="3" id="KW-0479">Metal-binding</keyword>
<dbReference type="GO" id="GO:0046872">
    <property type="term" value="F:metal ion binding"/>
    <property type="evidence" value="ECO:0007669"/>
    <property type="project" value="UniProtKB-KW"/>
</dbReference>
<dbReference type="InterPro" id="IPR000684">
    <property type="entry name" value="RNA_pol_II_repeat_euk"/>
</dbReference>
<keyword evidence="7" id="KW-0804">Transcription</keyword>
<keyword evidence="5" id="KW-0862">Zinc</keyword>
<keyword evidence="11" id="KW-1185">Reference proteome</keyword>
<evidence type="ECO:0000256" key="1">
    <source>
        <dbReference type="ARBA" id="ARBA00004123"/>
    </source>
</evidence>
<evidence type="ECO:0000313" key="11">
    <source>
        <dbReference type="Proteomes" id="UP001054902"/>
    </source>
</evidence>
<dbReference type="AlphaFoldDB" id="A0AAD3H205"/>
<feature type="compositionally biased region" description="Low complexity" evidence="9">
    <location>
        <begin position="748"/>
        <end position="790"/>
    </location>
</feature>
<evidence type="ECO:0000256" key="3">
    <source>
        <dbReference type="ARBA" id="ARBA00022723"/>
    </source>
</evidence>
<comment type="subcellular location">
    <subcellularLocation>
        <location evidence="1">Nucleus</location>
    </subcellularLocation>
</comment>
<comment type="caution">
    <text evidence="10">The sequence shown here is derived from an EMBL/GenBank/DDBJ whole genome shotgun (WGS) entry which is preliminary data.</text>
</comment>
<name>A0AAD3H205_9STRA</name>
<dbReference type="GO" id="GO:0003677">
    <property type="term" value="F:DNA binding"/>
    <property type="evidence" value="ECO:0007669"/>
    <property type="project" value="UniProtKB-KW"/>
</dbReference>
<evidence type="ECO:0000256" key="9">
    <source>
        <dbReference type="SAM" id="MobiDB-lite"/>
    </source>
</evidence>
<evidence type="ECO:0000256" key="4">
    <source>
        <dbReference type="ARBA" id="ARBA00022737"/>
    </source>
</evidence>
<dbReference type="GO" id="GO:0005634">
    <property type="term" value="C:nucleus"/>
    <property type="evidence" value="ECO:0007669"/>
    <property type="project" value="UniProtKB-SubCell"/>
</dbReference>
<evidence type="ECO:0000256" key="2">
    <source>
        <dbReference type="ARBA" id="ARBA00022553"/>
    </source>
</evidence>
<evidence type="ECO:0000256" key="5">
    <source>
        <dbReference type="ARBA" id="ARBA00022833"/>
    </source>
</evidence>
<protein>
    <submittedName>
        <fullName evidence="10">Uncharacterized protein</fullName>
    </submittedName>
</protein>
<evidence type="ECO:0000256" key="6">
    <source>
        <dbReference type="ARBA" id="ARBA00023125"/>
    </source>
</evidence>
<keyword evidence="2" id="KW-0597">Phosphoprotein</keyword>
<organism evidence="10 11">
    <name type="scientific">Chaetoceros tenuissimus</name>
    <dbReference type="NCBI Taxonomy" id="426638"/>
    <lineage>
        <taxon>Eukaryota</taxon>
        <taxon>Sar</taxon>
        <taxon>Stramenopiles</taxon>
        <taxon>Ochrophyta</taxon>
        <taxon>Bacillariophyta</taxon>
        <taxon>Coscinodiscophyceae</taxon>
        <taxon>Chaetocerotophycidae</taxon>
        <taxon>Chaetocerotales</taxon>
        <taxon>Chaetocerotaceae</taxon>
        <taxon>Chaetoceros</taxon>
    </lineage>
</organism>
<dbReference type="PROSITE" id="PS00115">
    <property type="entry name" value="RNA_POL_II_REPEAT"/>
    <property type="match status" value="1"/>
</dbReference>
<proteinExistence type="predicted"/>
<feature type="region of interest" description="Disordered" evidence="9">
    <location>
        <begin position="726"/>
        <end position="793"/>
    </location>
</feature>
<evidence type="ECO:0000313" key="10">
    <source>
        <dbReference type="EMBL" id="GFH47178.1"/>
    </source>
</evidence>
<feature type="compositionally biased region" description="Basic and acidic residues" evidence="9">
    <location>
        <begin position="54"/>
        <end position="65"/>
    </location>
</feature>